<accession>A0A379FYK5</accession>
<dbReference type="OrthoDB" id="9808317at2"/>
<dbReference type="RefSeq" id="WP_011039821.1">
    <property type="nucleotide sequence ID" value="NZ_UGUA01000001.1"/>
</dbReference>
<dbReference type="EC" id="6.6.1.2" evidence="2"/>
<organism evidence="2 3">
    <name type="scientific">Providencia rustigianii</name>
    <dbReference type="NCBI Taxonomy" id="158850"/>
    <lineage>
        <taxon>Bacteria</taxon>
        <taxon>Pseudomonadati</taxon>
        <taxon>Pseudomonadota</taxon>
        <taxon>Gammaproteobacteria</taxon>
        <taxon>Enterobacterales</taxon>
        <taxon>Morganellaceae</taxon>
        <taxon>Providencia</taxon>
    </lineage>
</organism>
<feature type="domain" description="ATPase dynein-related AAA" evidence="1">
    <location>
        <begin position="79"/>
        <end position="201"/>
    </location>
</feature>
<evidence type="ECO:0000313" key="2">
    <source>
        <dbReference type="EMBL" id="SUC33746.1"/>
    </source>
</evidence>
<dbReference type="EMBL" id="UGUA01000001">
    <property type="protein sequence ID" value="SUC33746.1"/>
    <property type="molecule type" value="Genomic_DNA"/>
</dbReference>
<evidence type="ECO:0000313" key="3">
    <source>
        <dbReference type="Proteomes" id="UP000255129"/>
    </source>
</evidence>
<gene>
    <name evidence="2" type="primary">cobS</name>
    <name evidence="2" type="ORF">NCTC12026_00067</name>
</gene>
<dbReference type="SUPFAM" id="SSF52540">
    <property type="entry name" value="P-loop containing nucleoside triphosphate hydrolases"/>
    <property type="match status" value="1"/>
</dbReference>
<dbReference type="GeneID" id="89492359"/>
<dbReference type="Pfam" id="PF07728">
    <property type="entry name" value="AAA_5"/>
    <property type="match status" value="1"/>
</dbReference>
<dbReference type="Proteomes" id="UP000255129">
    <property type="component" value="Unassembled WGS sequence"/>
</dbReference>
<proteinExistence type="predicted"/>
<dbReference type="GO" id="GO:0051116">
    <property type="term" value="F:cobaltochelatase activity"/>
    <property type="evidence" value="ECO:0007669"/>
    <property type="project" value="UniProtKB-EC"/>
</dbReference>
<evidence type="ECO:0000259" key="1">
    <source>
        <dbReference type="Pfam" id="PF07728"/>
    </source>
</evidence>
<dbReference type="InterPro" id="IPR027417">
    <property type="entry name" value="P-loop_NTPase"/>
</dbReference>
<protein>
    <submittedName>
        <fullName evidence="2">Aerobic cobaltochelatase subunit CobS</fullName>
        <ecNumber evidence="2">6.6.1.2</ecNumber>
    </submittedName>
</protein>
<sequence length="343" mass="37822">MTNVNTIAADALVRNAVVSPALFGITIPANTKVNGFPSFPVGHVFQDYVPNHDADYVFEAEVRQATLMWFNYPLDTALWLSGPTGCGKSSIVEQIANRFNWPVMKVTAFPEMDISTQIGSLRITSDPLTGDTKTVFVHGPLALAYKYGMVYLLDEYDQLESSCANAFNTVLEGGNLIIAETGEVIKKHENFRFVATANSIGQGDMTGMYGGVKMQNTANLDRYMFVNTTYMAPDVEKNIVMKYIPDETIASKFVSIANQIRKLHVGTELSSDDVLSQNSPRLSVTCSTRSLKRWVSRFAMMKQNKMPGALMKSFDLHIGNRAPTDEKKALHAIIESTFGSLAS</sequence>
<reference evidence="2 3" key="1">
    <citation type="submission" date="2018-06" db="EMBL/GenBank/DDBJ databases">
        <authorList>
            <consortium name="Pathogen Informatics"/>
            <person name="Doyle S."/>
        </authorList>
    </citation>
    <scope>NUCLEOTIDE SEQUENCE [LARGE SCALE GENOMIC DNA]</scope>
    <source>
        <strain evidence="2 3">NCTC12026</strain>
    </source>
</reference>
<dbReference type="GO" id="GO:0016887">
    <property type="term" value="F:ATP hydrolysis activity"/>
    <property type="evidence" value="ECO:0007669"/>
    <property type="project" value="InterPro"/>
</dbReference>
<dbReference type="AlphaFoldDB" id="A0A379FYK5"/>
<dbReference type="InterPro" id="IPR011704">
    <property type="entry name" value="ATPase_dyneun-rel_AAA"/>
</dbReference>
<keyword evidence="2" id="KW-0436">Ligase</keyword>
<dbReference type="PANTHER" id="PTHR42759">
    <property type="entry name" value="MOXR FAMILY PROTEIN"/>
    <property type="match status" value="1"/>
</dbReference>
<dbReference type="InterPro" id="IPR050764">
    <property type="entry name" value="CbbQ/NirQ/NorQ/GpvN"/>
</dbReference>
<dbReference type="GO" id="GO:0005524">
    <property type="term" value="F:ATP binding"/>
    <property type="evidence" value="ECO:0007669"/>
    <property type="project" value="InterPro"/>
</dbReference>
<name>A0A379FYK5_9GAMM</name>
<dbReference type="Gene3D" id="3.40.50.300">
    <property type="entry name" value="P-loop containing nucleotide triphosphate hydrolases"/>
    <property type="match status" value="1"/>
</dbReference>
<dbReference type="PANTHER" id="PTHR42759:SF1">
    <property type="entry name" value="MAGNESIUM-CHELATASE SUBUNIT CHLD"/>
    <property type="match status" value="1"/>
</dbReference>